<feature type="transmembrane region" description="Helical" evidence="1">
    <location>
        <begin position="320"/>
        <end position="337"/>
    </location>
</feature>
<evidence type="ECO:0000313" key="3">
    <source>
        <dbReference type="Proteomes" id="UP000248614"/>
    </source>
</evidence>
<dbReference type="SUPFAM" id="SSF53448">
    <property type="entry name" value="Nucleotide-diphospho-sugar transferases"/>
    <property type="match status" value="1"/>
</dbReference>
<evidence type="ECO:0000313" key="2">
    <source>
        <dbReference type="EMBL" id="PZO78033.1"/>
    </source>
</evidence>
<dbReference type="EMBL" id="QFNF01000015">
    <property type="protein sequence ID" value="PZO78033.1"/>
    <property type="molecule type" value="Genomic_DNA"/>
</dbReference>
<dbReference type="Gene3D" id="3.90.550.10">
    <property type="entry name" value="Spore Coat Polysaccharide Biosynthesis Protein SpsA, Chain A"/>
    <property type="match status" value="1"/>
</dbReference>
<feature type="transmembrane region" description="Helical" evidence="1">
    <location>
        <begin position="294"/>
        <end position="314"/>
    </location>
</feature>
<evidence type="ECO:0000256" key="1">
    <source>
        <dbReference type="SAM" id="Phobius"/>
    </source>
</evidence>
<feature type="transmembrane region" description="Helical" evidence="1">
    <location>
        <begin position="264"/>
        <end position="282"/>
    </location>
</feature>
<accession>A0A2W4Z6W2</accession>
<keyword evidence="1" id="KW-0812">Transmembrane</keyword>
<dbReference type="Proteomes" id="UP000248614">
    <property type="component" value="Unassembled WGS sequence"/>
</dbReference>
<dbReference type="AlphaFoldDB" id="A0A2W4Z6W2"/>
<keyword evidence="1" id="KW-1133">Transmembrane helix</keyword>
<reference evidence="2 3" key="1">
    <citation type="submission" date="2017-08" db="EMBL/GenBank/DDBJ databases">
        <title>Infants hospitalized years apart are colonized by the same room-sourced microbial strains.</title>
        <authorList>
            <person name="Brooks B."/>
            <person name="Olm M.R."/>
            <person name="Firek B.A."/>
            <person name="Baker R."/>
            <person name="Thomas B.C."/>
            <person name="Morowitz M.J."/>
            <person name="Banfield J.F."/>
        </authorList>
    </citation>
    <scope>NUCLEOTIDE SEQUENCE [LARGE SCALE GENOMIC DNA]</scope>
    <source>
        <strain evidence="2">S2_018_000_R3_110</strain>
    </source>
</reference>
<sequence length="390" mass="40061">MLTGLIFATEEAEHQPGVLAATLPFGGMTLIEYQARLLLAAGAGQVLVAVGRVTPSLAAAVNRIGRRGITVDIVRTADEAKAKAHPLATIVALADGLVTTDAVVEGMALEPADTLLVTPNGDATAVERVDADHCWAGVATLSIARLDDAARLPPEYDFQSTLLRVATQARAAHVLLPAKAARSGHGVERDAGTLEVRSKDVLASLAEQRTGWIDRYVFTPVARLLLPLLVRRKVPDVAIGAAGGALGVAGLAAIAFWGAGAATVLLFLSMVILSAGSLLGWLRGEDDHAAWQERGLEILGVAGVLGIGLVQSLIVQTGTAGVLAVVGVAATILARRLPAVRPPWAASPATAPVLLAPFALAGTSTVGLALVALHAGATLVHAIEILRREA</sequence>
<dbReference type="InterPro" id="IPR029044">
    <property type="entry name" value="Nucleotide-diphossugar_trans"/>
</dbReference>
<proteinExistence type="predicted"/>
<feature type="transmembrane region" description="Helical" evidence="1">
    <location>
        <begin position="237"/>
        <end position="258"/>
    </location>
</feature>
<keyword evidence="1" id="KW-0472">Membrane</keyword>
<comment type="caution">
    <text evidence="2">The sequence shown here is derived from an EMBL/GenBank/DDBJ whole genome shotgun (WGS) entry which is preliminary data.</text>
</comment>
<name>A0A2W4Z6W2_9SPHN</name>
<protein>
    <submittedName>
        <fullName evidence="2">Uncharacterized protein</fullName>
    </submittedName>
</protein>
<gene>
    <name evidence="2" type="ORF">DI632_07730</name>
</gene>
<organism evidence="2 3">
    <name type="scientific">Sphingomonas hengshuiensis</name>
    <dbReference type="NCBI Taxonomy" id="1609977"/>
    <lineage>
        <taxon>Bacteria</taxon>
        <taxon>Pseudomonadati</taxon>
        <taxon>Pseudomonadota</taxon>
        <taxon>Alphaproteobacteria</taxon>
        <taxon>Sphingomonadales</taxon>
        <taxon>Sphingomonadaceae</taxon>
        <taxon>Sphingomonas</taxon>
    </lineage>
</organism>